<dbReference type="PANTHER" id="PTHR21355:SF14">
    <property type="entry name" value="LMBR1 INTEGRAL MEMBRANE-LIKE PROTEIN"/>
    <property type="match status" value="1"/>
</dbReference>
<feature type="transmembrane region" description="Helical" evidence="6">
    <location>
        <begin position="259"/>
        <end position="280"/>
    </location>
</feature>
<evidence type="ECO:0000256" key="2">
    <source>
        <dbReference type="ARBA" id="ARBA00010487"/>
    </source>
</evidence>
<dbReference type="EMBL" id="VEPZ02000884">
    <property type="protein sequence ID" value="KAE8712929.1"/>
    <property type="molecule type" value="Genomic_DNA"/>
</dbReference>
<sequence>MGINLKDARVEVEKIIRKGTGFVVVEIPFTPIKCEDVAARVLENPMDVEEHEPTNSDNAQVSGQRITKRQRKAIWIFVGSDLRRDLDDIGAACIEVHALSKFPYSKLDSRSVGINHGFKEPSDLSLESGAANQIGLCECLHWKGIARERLATRVYGTCIVLHCMELIAYNLLYESLKGQGSFHGMGIVMIMRDAKIGEDGGELGIEEEGLGIAFEELGIFTYPAREEARMKSPISTVKVERMGNIDDVFPFFGKGFNKIYPLIMVVYTLLLVTNFFDRVIKYFGNWKMFRFQNEADGTGGFDPSGLIILQKERAMLEGGYKVCEHVIPLSRNFSGNRFDKEHGSNSMYDLIFKYAIMPMTLVMRISGHKIRVLQFQEQTVQLNSER</sequence>
<dbReference type="AlphaFoldDB" id="A0A6A3BDR5"/>
<protein>
    <submittedName>
        <fullName evidence="7">Uncharacterized protein</fullName>
    </submittedName>
</protein>
<keyword evidence="4 6" id="KW-1133">Transmembrane helix</keyword>
<gene>
    <name evidence="7" type="ORF">F3Y22_tig00110221pilonHSYRG00177</name>
</gene>
<reference evidence="7" key="1">
    <citation type="submission" date="2019-09" db="EMBL/GenBank/DDBJ databases">
        <title>Draft genome information of white flower Hibiscus syriacus.</title>
        <authorList>
            <person name="Kim Y.-M."/>
        </authorList>
    </citation>
    <scope>NUCLEOTIDE SEQUENCE [LARGE SCALE GENOMIC DNA]</scope>
    <source>
        <strain evidence="7">YM2019G1</strain>
    </source>
</reference>
<comment type="similarity">
    <text evidence="2">Belongs to the LIMR family.</text>
</comment>
<proteinExistence type="inferred from homology"/>
<comment type="caution">
    <text evidence="7">The sequence shown here is derived from an EMBL/GenBank/DDBJ whole genome shotgun (WGS) entry which is preliminary data.</text>
</comment>
<dbReference type="PANTHER" id="PTHR21355">
    <property type="entry name" value="G-PROTEIN COUPLED RECEPTOR-ASSOCIATED PROTEIN LMBRD2"/>
    <property type="match status" value="1"/>
</dbReference>
<keyword evidence="8" id="KW-1185">Reference proteome</keyword>
<dbReference type="InterPro" id="IPR051584">
    <property type="entry name" value="GPCR-associated_LMBR1"/>
</dbReference>
<organism evidence="7 8">
    <name type="scientific">Hibiscus syriacus</name>
    <name type="common">Rose of Sharon</name>
    <dbReference type="NCBI Taxonomy" id="106335"/>
    <lineage>
        <taxon>Eukaryota</taxon>
        <taxon>Viridiplantae</taxon>
        <taxon>Streptophyta</taxon>
        <taxon>Embryophyta</taxon>
        <taxon>Tracheophyta</taxon>
        <taxon>Spermatophyta</taxon>
        <taxon>Magnoliopsida</taxon>
        <taxon>eudicotyledons</taxon>
        <taxon>Gunneridae</taxon>
        <taxon>Pentapetalae</taxon>
        <taxon>rosids</taxon>
        <taxon>malvids</taxon>
        <taxon>Malvales</taxon>
        <taxon>Malvaceae</taxon>
        <taxon>Malvoideae</taxon>
        <taxon>Hibiscus</taxon>
    </lineage>
</organism>
<evidence type="ECO:0000313" key="7">
    <source>
        <dbReference type="EMBL" id="KAE8712929.1"/>
    </source>
</evidence>
<name>A0A6A3BDR5_HIBSY</name>
<evidence type="ECO:0000313" key="8">
    <source>
        <dbReference type="Proteomes" id="UP000436088"/>
    </source>
</evidence>
<comment type="subcellular location">
    <subcellularLocation>
        <location evidence="1">Membrane</location>
        <topology evidence="1">Multi-pass membrane protein</topology>
    </subcellularLocation>
</comment>
<dbReference type="Proteomes" id="UP000436088">
    <property type="component" value="Unassembled WGS sequence"/>
</dbReference>
<dbReference type="GO" id="GO:0016020">
    <property type="term" value="C:membrane"/>
    <property type="evidence" value="ECO:0007669"/>
    <property type="project" value="UniProtKB-SubCell"/>
</dbReference>
<evidence type="ECO:0000256" key="3">
    <source>
        <dbReference type="ARBA" id="ARBA00022692"/>
    </source>
</evidence>
<keyword evidence="3 6" id="KW-0812">Transmembrane</keyword>
<evidence type="ECO:0000256" key="1">
    <source>
        <dbReference type="ARBA" id="ARBA00004141"/>
    </source>
</evidence>
<evidence type="ECO:0000256" key="5">
    <source>
        <dbReference type="ARBA" id="ARBA00023136"/>
    </source>
</evidence>
<evidence type="ECO:0000256" key="6">
    <source>
        <dbReference type="SAM" id="Phobius"/>
    </source>
</evidence>
<evidence type="ECO:0000256" key="4">
    <source>
        <dbReference type="ARBA" id="ARBA00022989"/>
    </source>
</evidence>
<keyword evidence="5 6" id="KW-0472">Membrane</keyword>
<accession>A0A6A3BDR5</accession>